<protein>
    <submittedName>
        <fullName evidence="1">Uncharacterized protein</fullName>
    </submittedName>
</protein>
<dbReference type="AlphaFoldDB" id="A0A4Z2J5C6"/>
<sequence length="119" mass="13057">MMHNHSRQVVGVASSVDGVARACAAVRFDVQNLVEGHVDADFLPMVPPGPSAVQQGRMLPSRASISVNLDSISVRVQLRWDAVEPEPLSMLWYRSGNSKDRSQNGSTVFDLCLQDRHVT</sequence>
<evidence type="ECO:0000313" key="2">
    <source>
        <dbReference type="Proteomes" id="UP000314294"/>
    </source>
</evidence>
<dbReference type="Proteomes" id="UP000314294">
    <property type="component" value="Unassembled WGS sequence"/>
</dbReference>
<reference evidence="1 2" key="1">
    <citation type="submission" date="2019-03" db="EMBL/GenBank/DDBJ databases">
        <title>First draft genome of Liparis tanakae, snailfish: a comprehensive survey of snailfish specific genes.</title>
        <authorList>
            <person name="Kim W."/>
            <person name="Song I."/>
            <person name="Jeong J.-H."/>
            <person name="Kim D."/>
            <person name="Kim S."/>
            <person name="Ryu S."/>
            <person name="Song J.Y."/>
            <person name="Lee S.K."/>
        </authorList>
    </citation>
    <scope>NUCLEOTIDE SEQUENCE [LARGE SCALE GENOMIC DNA]</scope>
    <source>
        <tissue evidence="1">Muscle</tissue>
    </source>
</reference>
<accession>A0A4Z2J5C6</accession>
<organism evidence="1 2">
    <name type="scientific">Liparis tanakae</name>
    <name type="common">Tanaka's snailfish</name>
    <dbReference type="NCBI Taxonomy" id="230148"/>
    <lineage>
        <taxon>Eukaryota</taxon>
        <taxon>Metazoa</taxon>
        <taxon>Chordata</taxon>
        <taxon>Craniata</taxon>
        <taxon>Vertebrata</taxon>
        <taxon>Euteleostomi</taxon>
        <taxon>Actinopterygii</taxon>
        <taxon>Neopterygii</taxon>
        <taxon>Teleostei</taxon>
        <taxon>Neoteleostei</taxon>
        <taxon>Acanthomorphata</taxon>
        <taxon>Eupercaria</taxon>
        <taxon>Perciformes</taxon>
        <taxon>Cottioidei</taxon>
        <taxon>Cottales</taxon>
        <taxon>Liparidae</taxon>
        <taxon>Liparis</taxon>
    </lineage>
</organism>
<dbReference type="EMBL" id="SRLO01000020">
    <property type="protein sequence ID" value="TNN85595.1"/>
    <property type="molecule type" value="Genomic_DNA"/>
</dbReference>
<comment type="caution">
    <text evidence="1">The sequence shown here is derived from an EMBL/GenBank/DDBJ whole genome shotgun (WGS) entry which is preliminary data.</text>
</comment>
<name>A0A4Z2J5C6_9TELE</name>
<evidence type="ECO:0000313" key="1">
    <source>
        <dbReference type="EMBL" id="TNN85595.1"/>
    </source>
</evidence>
<proteinExistence type="predicted"/>
<keyword evidence="2" id="KW-1185">Reference proteome</keyword>
<gene>
    <name evidence="1" type="ORF">EYF80_004228</name>
</gene>